<feature type="non-terminal residue" evidence="3">
    <location>
        <position position="1"/>
    </location>
</feature>
<accession>A0ABN7P3D5</accession>
<gene>
    <name evidence="3" type="ORF">TPAB3V08_LOCUS9351</name>
</gene>
<feature type="repeat" description="ANK" evidence="1">
    <location>
        <begin position="27"/>
        <end position="59"/>
    </location>
</feature>
<dbReference type="SUPFAM" id="SSF48403">
    <property type="entry name" value="Ankyrin repeat"/>
    <property type="match status" value="1"/>
</dbReference>
<comment type="caution">
    <text evidence="3">The sequence shown here is derived from an EMBL/GenBank/DDBJ whole genome shotgun (WGS) entry which is preliminary data.</text>
</comment>
<dbReference type="PANTHER" id="PTHR24135">
    <property type="entry name" value="SH3 AND MULTIPLE ANKYRIN REPEAT DOMAINS PROTEIN"/>
    <property type="match status" value="1"/>
</dbReference>
<evidence type="ECO:0000313" key="4">
    <source>
        <dbReference type="Proteomes" id="UP001153148"/>
    </source>
</evidence>
<dbReference type="EMBL" id="CAJPIN010020119">
    <property type="protein sequence ID" value="CAG2062400.1"/>
    <property type="molecule type" value="Genomic_DNA"/>
</dbReference>
<dbReference type="Proteomes" id="UP001153148">
    <property type="component" value="Unassembled WGS sequence"/>
</dbReference>
<name>A0ABN7P3D5_TIMPD</name>
<feature type="compositionally biased region" description="Low complexity" evidence="2">
    <location>
        <begin position="127"/>
        <end position="149"/>
    </location>
</feature>
<evidence type="ECO:0000313" key="3">
    <source>
        <dbReference type="EMBL" id="CAG2062400.1"/>
    </source>
</evidence>
<feature type="compositionally biased region" description="Polar residues" evidence="2">
    <location>
        <begin position="150"/>
        <end position="160"/>
    </location>
</feature>
<dbReference type="PROSITE" id="PS50088">
    <property type="entry name" value="ANK_REPEAT"/>
    <property type="match status" value="1"/>
</dbReference>
<sequence length="204" mass="21670">QACRNGLVQHLEHLLFYGADMNARNASGNTPIHVCAVNSQESCARLLLFRGCQRDALNYANQTPYQMAVIAGNLDLAEVIQNHRPENVVPFREAPRYNPRRRTRVGGGHTPQSSHPHHLELPPSPSPSNRSLPPFSSASSSLSEASSGSTQPSAEDSASYVTGHVFPDKSLGDTSDIISDSSGVGTANSDSTTHSGVTLPGTAV</sequence>
<dbReference type="Pfam" id="PF12796">
    <property type="entry name" value="Ank_2"/>
    <property type="match status" value="1"/>
</dbReference>
<dbReference type="InterPro" id="IPR036770">
    <property type="entry name" value="Ankyrin_rpt-contain_sf"/>
</dbReference>
<dbReference type="Gene3D" id="1.25.40.20">
    <property type="entry name" value="Ankyrin repeat-containing domain"/>
    <property type="match status" value="1"/>
</dbReference>
<dbReference type="InterPro" id="IPR051569">
    <property type="entry name" value="SHANK"/>
</dbReference>
<organism evidence="3 4">
    <name type="scientific">Timema podura</name>
    <name type="common">Walking stick</name>
    <dbReference type="NCBI Taxonomy" id="61482"/>
    <lineage>
        <taxon>Eukaryota</taxon>
        <taxon>Metazoa</taxon>
        <taxon>Ecdysozoa</taxon>
        <taxon>Arthropoda</taxon>
        <taxon>Hexapoda</taxon>
        <taxon>Insecta</taxon>
        <taxon>Pterygota</taxon>
        <taxon>Neoptera</taxon>
        <taxon>Polyneoptera</taxon>
        <taxon>Phasmatodea</taxon>
        <taxon>Timematodea</taxon>
        <taxon>Timematoidea</taxon>
        <taxon>Timematidae</taxon>
        <taxon>Timema</taxon>
    </lineage>
</organism>
<dbReference type="InterPro" id="IPR002110">
    <property type="entry name" value="Ankyrin_rpt"/>
</dbReference>
<protein>
    <submittedName>
        <fullName evidence="3">Uncharacterized protein</fullName>
    </submittedName>
</protein>
<reference evidence="3" key="1">
    <citation type="submission" date="2021-03" db="EMBL/GenBank/DDBJ databases">
        <authorList>
            <person name="Tran Van P."/>
        </authorList>
    </citation>
    <scope>NUCLEOTIDE SEQUENCE</scope>
</reference>
<evidence type="ECO:0000256" key="1">
    <source>
        <dbReference type="PROSITE-ProRule" id="PRU00023"/>
    </source>
</evidence>
<proteinExistence type="predicted"/>
<feature type="compositionally biased region" description="Polar residues" evidence="2">
    <location>
        <begin position="183"/>
        <end position="196"/>
    </location>
</feature>
<keyword evidence="1" id="KW-0040">ANK repeat</keyword>
<feature type="non-terminal residue" evidence="3">
    <location>
        <position position="204"/>
    </location>
</feature>
<feature type="region of interest" description="Disordered" evidence="2">
    <location>
        <begin position="90"/>
        <end position="204"/>
    </location>
</feature>
<keyword evidence="4" id="KW-1185">Reference proteome</keyword>
<dbReference type="PANTHER" id="PTHR24135:SF28">
    <property type="entry name" value="LD13733P"/>
    <property type="match status" value="1"/>
</dbReference>
<dbReference type="SMART" id="SM00248">
    <property type="entry name" value="ANK"/>
    <property type="match status" value="2"/>
</dbReference>
<evidence type="ECO:0000256" key="2">
    <source>
        <dbReference type="SAM" id="MobiDB-lite"/>
    </source>
</evidence>